<dbReference type="VEuPathDB" id="TrichDB:TRFO_01455"/>
<evidence type="ECO:0000313" key="3">
    <source>
        <dbReference type="Proteomes" id="UP000179807"/>
    </source>
</evidence>
<dbReference type="OrthoDB" id="10660465at2759"/>
<dbReference type="InterPro" id="IPR036322">
    <property type="entry name" value="WD40_repeat_dom_sf"/>
</dbReference>
<dbReference type="GeneID" id="94824813"/>
<dbReference type="PANTHER" id="PTHR45532">
    <property type="entry name" value="WD REPEAT-CONTAINING PROTEIN 97"/>
    <property type="match status" value="1"/>
</dbReference>
<name>A0A1J4JXR7_9EUKA</name>
<reference evidence="2" key="1">
    <citation type="submission" date="2016-10" db="EMBL/GenBank/DDBJ databases">
        <authorList>
            <person name="Benchimol M."/>
            <person name="Almeida L.G."/>
            <person name="Vasconcelos A.T."/>
            <person name="Perreira-Neves A."/>
            <person name="Rosa I.A."/>
            <person name="Tasca T."/>
            <person name="Bogo M.R."/>
            <person name="de Souza W."/>
        </authorList>
    </citation>
    <scope>NUCLEOTIDE SEQUENCE [LARGE SCALE GENOMIC DNA]</scope>
    <source>
        <strain evidence="2">K</strain>
    </source>
</reference>
<feature type="region of interest" description="Disordered" evidence="1">
    <location>
        <begin position="922"/>
        <end position="977"/>
    </location>
</feature>
<gene>
    <name evidence="2" type="ORF">TRFO_01455</name>
</gene>
<feature type="compositionally biased region" description="Polar residues" evidence="1">
    <location>
        <begin position="862"/>
        <end position="880"/>
    </location>
</feature>
<feature type="compositionally biased region" description="Basic residues" evidence="1">
    <location>
        <begin position="801"/>
        <end position="820"/>
    </location>
</feature>
<comment type="caution">
    <text evidence="2">The sequence shown here is derived from an EMBL/GenBank/DDBJ whole genome shotgun (WGS) entry which is preliminary data.</text>
</comment>
<feature type="region of interest" description="Disordered" evidence="1">
    <location>
        <begin position="775"/>
        <end position="893"/>
    </location>
</feature>
<accession>A0A1J4JXR7</accession>
<dbReference type="EMBL" id="MLAK01000815">
    <property type="protein sequence ID" value="OHT03787.1"/>
    <property type="molecule type" value="Genomic_DNA"/>
</dbReference>
<protein>
    <submittedName>
        <fullName evidence="2">Uncharacterized protein</fullName>
    </submittedName>
</protein>
<organism evidence="2 3">
    <name type="scientific">Tritrichomonas foetus</name>
    <dbReference type="NCBI Taxonomy" id="1144522"/>
    <lineage>
        <taxon>Eukaryota</taxon>
        <taxon>Metamonada</taxon>
        <taxon>Parabasalia</taxon>
        <taxon>Tritrichomonadida</taxon>
        <taxon>Tritrichomonadidae</taxon>
        <taxon>Tritrichomonas</taxon>
    </lineage>
</organism>
<dbReference type="Proteomes" id="UP000179807">
    <property type="component" value="Unassembled WGS sequence"/>
</dbReference>
<dbReference type="PANTHER" id="PTHR45532:SF1">
    <property type="entry name" value="WD REPEAT-CONTAINING PROTEIN 97"/>
    <property type="match status" value="1"/>
</dbReference>
<sequence>MNEQCAPTRELHWGIKHIADIQPQKRRFAAFTSINENLFASSDGTNVYFWNPNGVTKVIDLPAIALFYIKQNNHIIASIKNSTHFHFIWLHEPYSVIVHPLAFSLKTMTSLFYLPKSETLITAGQGITFSKMIIPRVPEEGACSQLIEFKRYAELYTEEIFTKVTPPLFIEEEDSVAVPIKNSLFVHSYDGTLIGSMKDLTKGNITCLSYFKDNRKIVVGDEFGNVLFVDYGAFYSKTTTNLANNTHLLMASLFDKYFLITVGLDKTLNLINLKNEHCLQTINLKSEIITVRVEQNIVFLFTHLECYLFKVSIFTKFLANTTANALKMERYLLPKKPAKIICYQTDSLISTFTAKTGDKILELRSSSLGNEIADYLIENDQVFLRFQKGDYLLFSLNNKKNIITLSNSNNTNDNTLAIRVPPSVNNVMQIIKYANDKNGSCLLSITSSGHIYSFSVDNKILISSTYVGCSGIICGIYASDYKVFYISTKKYIIVLDSISLTVKNRIPKECVTTFQIYETYLITGDSNGVIEVWELPTVKLLHRSTDYNAFHSSNGLRKPISEYKSLSDIPYAVKYIDYLPSRNIILSVSNTGEIFLFTTNCFPYAHLNFSFDVSAACFYDNNGSILMSSFESLFVIDYSYFFEMPAKVLSLEVSELDEFNTFEVKKKNHVKSITNDYKPNESSTNRFQQKLNSAKDRKKIDKYYFDKFKEVETELINTNNSLDDENISQSFGFETNPNEPIFVDLIVEEEIIPKRHFVCSKAIVKAQETQTKENHFKIKPTLESLKDLTPAVPSSTANPKRAPRNKNSVKKTKKKPKKNFLPKDTKRTQLQNQNSQKQQPQPPKQTQINSARRSITKKLNKSRNTSDSAASLRKNSNNKSTQHELGSKPPFYVEVNHPNFDDLPNVKTNEELNEYLFNKKLNNDNENENSNENNNLSQNDFDEQQLGQNDINGGNDDEMNRNRNNANDDEDIKKSKYRPQNTLFIDPRQSYGKIPTVTMEELDNYMANNTVFLKNSSKKKRSNSLRRYKPQESMRNVVKRDDRTKFLKISKVPRQQSVKRIYSDNLF</sequence>
<evidence type="ECO:0000256" key="1">
    <source>
        <dbReference type="SAM" id="MobiDB-lite"/>
    </source>
</evidence>
<dbReference type="RefSeq" id="XP_068356923.1">
    <property type="nucleotide sequence ID" value="XM_068490109.1"/>
</dbReference>
<keyword evidence="3" id="KW-1185">Reference proteome</keyword>
<feature type="compositionally biased region" description="Low complexity" evidence="1">
    <location>
        <begin position="928"/>
        <end position="939"/>
    </location>
</feature>
<dbReference type="InterPro" id="IPR015943">
    <property type="entry name" value="WD40/YVTN_repeat-like_dom_sf"/>
</dbReference>
<dbReference type="SUPFAM" id="SSF50978">
    <property type="entry name" value="WD40 repeat-like"/>
    <property type="match status" value="1"/>
</dbReference>
<dbReference type="Gene3D" id="2.130.10.10">
    <property type="entry name" value="YVTN repeat-like/Quinoprotein amine dehydrogenase"/>
    <property type="match status" value="2"/>
</dbReference>
<feature type="compositionally biased region" description="Low complexity" evidence="1">
    <location>
        <begin position="828"/>
        <end position="847"/>
    </location>
</feature>
<evidence type="ECO:0000313" key="2">
    <source>
        <dbReference type="EMBL" id="OHT03787.1"/>
    </source>
</evidence>
<dbReference type="AlphaFoldDB" id="A0A1J4JXR7"/>
<proteinExistence type="predicted"/>